<comment type="subunit">
    <text evidence="12">Homodimer.</text>
</comment>
<dbReference type="GO" id="GO:0004315">
    <property type="term" value="F:3-oxoacyl-[acyl-carrier-protein] synthase activity"/>
    <property type="evidence" value="ECO:0007669"/>
    <property type="project" value="InterPro"/>
</dbReference>
<keyword evidence="6 12" id="KW-0276">Fatty acid metabolism</keyword>
<evidence type="ECO:0000256" key="1">
    <source>
        <dbReference type="ARBA" id="ARBA00005194"/>
    </source>
</evidence>
<dbReference type="Gene3D" id="3.40.47.10">
    <property type="match status" value="1"/>
</dbReference>
<evidence type="ECO:0000256" key="3">
    <source>
        <dbReference type="ARBA" id="ARBA00012333"/>
    </source>
</evidence>
<evidence type="ECO:0000256" key="9">
    <source>
        <dbReference type="ARBA" id="ARBA00023268"/>
    </source>
</evidence>
<feature type="domain" description="Beta-ketoacyl-[acyl-carrier-protein] synthase III N-terminal" evidence="14">
    <location>
        <begin position="117"/>
        <end position="195"/>
    </location>
</feature>
<dbReference type="NCBIfam" id="NF006829">
    <property type="entry name" value="PRK09352.1"/>
    <property type="match status" value="1"/>
</dbReference>
<keyword evidence="16" id="KW-1185">Reference proteome</keyword>
<keyword evidence="5 12" id="KW-0808">Transferase</keyword>
<keyword evidence="4 12" id="KW-0444">Lipid biosynthesis</keyword>
<evidence type="ECO:0000259" key="13">
    <source>
        <dbReference type="Pfam" id="PF08541"/>
    </source>
</evidence>
<comment type="similarity">
    <text evidence="2 12">Belongs to the thiolase-like superfamily. FabH family.</text>
</comment>
<feature type="region of interest" description="ACP-binding" evidence="12">
    <location>
        <begin position="264"/>
        <end position="268"/>
    </location>
</feature>
<evidence type="ECO:0000256" key="12">
    <source>
        <dbReference type="HAMAP-Rule" id="MF_01815"/>
    </source>
</evidence>
<sequence length="336" mass="36387">MKAKKPAGKSQIRTEIIGTGSYVPETRMTNKDLEGKIETTDAWIVERTGIRERRIASKDEAASDLAFQAARKALEAAQAAPEEIDLIVLATSTPDMFFPSTACIVQDKLKATRAAAFDLSAACSGFVYALAVGEQYIRSGTYQKVLVIGTEIMSRLINWTDRTTCVIFGDGAGAVLLAPSSSESGILSTHLHSDGSLWDLICVPGGGSAIPPSEKMLAEQLNTIKMKGNETFKVAVRSLEEVAWEALRANDFLPSDVSFLVPHQANLRIIRAVADRLQLPMERVVINLDRYGNTSAASIPLALDEAVREGRIKKGDMLLFLAFGGGLTWGASLVRW</sequence>
<dbReference type="UniPathway" id="UPA00094"/>
<evidence type="ECO:0000256" key="10">
    <source>
        <dbReference type="ARBA" id="ARBA00023315"/>
    </source>
</evidence>
<feature type="active site" evidence="12">
    <location>
        <position position="263"/>
    </location>
</feature>
<gene>
    <name evidence="12" type="primary">fabH</name>
    <name evidence="15" type="ORF">MNODULE_06275</name>
</gene>
<evidence type="ECO:0000256" key="6">
    <source>
        <dbReference type="ARBA" id="ARBA00022832"/>
    </source>
</evidence>
<dbReference type="AlphaFoldDB" id="A0A7X6DNG9"/>
<reference evidence="15 16" key="1">
    <citation type="journal article" date="2020" name="Nature">
        <title>Bacterial chemolithoautotrophy via manganese oxidation.</title>
        <authorList>
            <person name="Yu H."/>
            <person name="Leadbetter J.R."/>
        </authorList>
    </citation>
    <scope>NUCLEOTIDE SEQUENCE [LARGE SCALE GENOMIC DNA]</scope>
    <source>
        <strain evidence="15 16">Mn-1</strain>
    </source>
</reference>
<dbReference type="NCBIfam" id="TIGR00747">
    <property type="entry name" value="fabH"/>
    <property type="match status" value="1"/>
</dbReference>
<feature type="domain" description="Beta-ketoacyl-[acyl-carrier-protein] synthase III C-terminal" evidence="13">
    <location>
        <begin position="247"/>
        <end position="336"/>
    </location>
</feature>
<dbReference type="InterPro" id="IPR004655">
    <property type="entry name" value="FabH"/>
</dbReference>
<evidence type="ECO:0000256" key="11">
    <source>
        <dbReference type="ARBA" id="ARBA00051096"/>
    </source>
</evidence>
<dbReference type="Proteomes" id="UP000534783">
    <property type="component" value="Unassembled WGS sequence"/>
</dbReference>
<dbReference type="CDD" id="cd00830">
    <property type="entry name" value="KAS_III"/>
    <property type="match status" value="1"/>
</dbReference>
<dbReference type="InterPro" id="IPR013751">
    <property type="entry name" value="ACP_syn_III_N"/>
</dbReference>
<evidence type="ECO:0000256" key="8">
    <source>
        <dbReference type="ARBA" id="ARBA00023160"/>
    </source>
</evidence>
<keyword evidence="12" id="KW-0963">Cytoplasm</keyword>
<evidence type="ECO:0000259" key="14">
    <source>
        <dbReference type="Pfam" id="PF08545"/>
    </source>
</evidence>
<keyword evidence="7 12" id="KW-0443">Lipid metabolism</keyword>
<dbReference type="GO" id="GO:0033818">
    <property type="term" value="F:beta-ketoacyl-acyl-carrier-protein synthase III activity"/>
    <property type="evidence" value="ECO:0007669"/>
    <property type="project" value="UniProtKB-UniRule"/>
</dbReference>
<dbReference type="Pfam" id="PF08545">
    <property type="entry name" value="ACP_syn_III"/>
    <property type="match status" value="1"/>
</dbReference>
<evidence type="ECO:0000256" key="2">
    <source>
        <dbReference type="ARBA" id="ARBA00008642"/>
    </source>
</evidence>
<protein>
    <recommendedName>
        <fullName evidence="3 12">Beta-ketoacyl-[acyl-carrier-protein] synthase III</fullName>
        <shortName evidence="12">Beta-ketoacyl-ACP synthase III</shortName>
        <shortName evidence="12">KAS III</shortName>
        <ecNumber evidence="3 12">2.3.1.180</ecNumber>
    </recommendedName>
    <alternativeName>
        <fullName evidence="12">3-oxoacyl-[acyl-carrier-protein] synthase 3</fullName>
    </alternativeName>
    <alternativeName>
        <fullName evidence="12">3-oxoacyl-[acyl-carrier-protein] synthase III</fullName>
    </alternativeName>
</protein>
<dbReference type="InterPro" id="IPR016039">
    <property type="entry name" value="Thiolase-like"/>
</dbReference>
<dbReference type="HAMAP" id="MF_01815">
    <property type="entry name" value="FabH"/>
    <property type="match status" value="1"/>
</dbReference>
<evidence type="ECO:0000256" key="4">
    <source>
        <dbReference type="ARBA" id="ARBA00022516"/>
    </source>
</evidence>
<comment type="caution">
    <text evidence="15">The sequence shown here is derived from an EMBL/GenBank/DDBJ whole genome shotgun (WGS) entry which is preliminary data.</text>
</comment>
<name>A0A7X6DNG9_9BACT</name>
<dbReference type="GO" id="GO:0005737">
    <property type="term" value="C:cytoplasm"/>
    <property type="evidence" value="ECO:0007669"/>
    <property type="project" value="UniProtKB-SubCell"/>
</dbReference>
<feature type="active site" evidence="12">
    <location>
        <position position="123"/>
    </location>
</feature>
<evidence type="ECO:0000256" key="5">
    <source>
        <dbReference type="ARBA" id="ARBA00022679"/>
    </source>
</evidence>
<dbReference type="EMBL" id="VTOW01000001">
    <property type="protein sequence ID" value="NKE70342.1"/>
    <property type="molecule type" value="Genomic_DNA"/>
</dbReference>
<comment type="catalytic activity">
    <reaction evidence="11">
        <text>malonyl-[ACP] + acetyl-CoA + H(+) = 3-oxobutanoyl-[ACP] + CO2 + CoA</text>
        <dbReference type="Rhea" id="RHEA:12080"/>
        <dbReference type="Rhea" id="RHEA-COMP:9623"/>
        <dbReference type="Rhea" id="RHEA-COMP:9625"/>
        <dbReference type="ChEBI" id="CHEBI:15378"/>
        <dbReference type="ChEBI" id="CHEBI:16526"/>
        <dbReference type="ChEBI" id="CHEBI:57287"/>
        <dbReference type="ChEBI" id="CHEBI:57288"/>
        <dbReference type="ChEBI" id="CHEBI:78449"/>
        <dbReference type="ChEBI" id="CHEBI:78450"/>
        <dbReference type="EC" id="2.3.1.180"/>
    </reaction>
    <physiologicalReaction direction="left-to-right" evidence="11">
        <dbReference type="Rhea" id="RHEA:12081"/>
    </physiologicalReaction>
</comment>
<dbReference type="RefSeq" id="WP_168058599.1">
    <property type="nucleotide sequence ID" value="NZ_VTOW01000001.1"/>
</dbReference>
<comment type="function">
    <text evidence="12">Catalyzes the condensation reaction of fatty acid synthesis by the addition to an acyl acceptor of two carbons from malonyl-ACP. Catalyzes the first condensation reaction which initiates fatty acid synthesis and may therefore play a role in governing the total rate of fatty acid production. Possesses both acetoacetyl-ACP synthase and acetyl transacylase activities. Its substrate specificity determines the biosynthesis of branched-chain and/or straight-chain of fatty acids.</text>
</comment>
<dbReference type="PANTHER" id="PTHR43091">
    <property type="entry name" value="3-OXOACYL-[ACYL-CARRIER-PROTEIN] SYNTHASE"/>
    <property type="match status" value="1"/>
</dbReference>
<dbReference type="SUPFAM" id="SSF53901">
    <property type="entry name" value="Thiolase-like"/>
    <property type="match status" value="1"/>
</dbReference>
<dbReference type="EC" id="2.3.1.180" evidence="3 12"/>
<dbReference type="GO" id="GO:0006633">
    <property type="term" value="P:fatty acid biosynthetic process"/>
    <property type="evidence" value="ECO:0007669"/>
    <property type="project" value="UniProtKB-UniRule"/>
</dbReference>
<dbReference type="Pfam" id="PF08541">
    <property type="entry name" value="ACP_syn_III_C"/>
    <property type="match status" value="1"/>
</dbReference>
<proteinExistence type="inferred from homology"/>
<dbReference type="PANTHER" id="PTHR43091:SF1">
    <property type="entry name" value="BETA-KETOACYL-[ACYL-CARRIER-PROTEIN] SYNTHASE III, CHLOROPLASTIC"/>
    <property type="match status" value="1"/>
</dbReference>
<keyword evidence="8 12" id="KW-0275">Fatty acid biosynthesis</keyword>
<dbReference type="FunFam" id="3.40.47.10:FF:000004">
    <property type="entry name" value="3-oxoacyl-[acyl-carrier-protein] synthase 3"/>
    <property type="match status" value="1"/>
</dbReference>
<organism evidence="15 16">
    <name type="scientific">Candidatus Manganitrophus noduliformans</name>
    <dbReference type="NCBI Taxonomy" id="2606439"/>
    <lineage>
        <taxon>Bacteria</taxon>
        <taxon>Pseudomonadati</taxon>
        <taxon>Nitrospirota</taxon>
        <taxon>Nitrospiria</taxon>
        <taxon>Candidatus Troglogloeales</taxon>
        <taxon>Candidatus Manganitrophaceae</taxon>
        <taxon>Candidatus Manganitrophus</taxon>
    </lineage>
</organism>
<comment type="pathway">
    <text evidence="1 12">Lipid metabolism; fatty acid biosynthesis.</text>
</comment>
<comment type="domain">
    <text evidence="12">The last Arg residue of the ACP-binding site is essential for the weak association between ACP/AcpP and FabH.</text>
</comment>
<keyword evidence="9 12" id="KW-0511">Multifunctional enzyme</keyword>
<evidence type="ECO:0000256" key="7">
    <source>
        <dbReference type="ARBA" id="ARBA00023098"/>
    </source>
</evidence>
<feature type="active site" evidence="12">
    <location>
        <position position="293"/>
    </location>
</feature>
<keyword evidence="10 12" id="KW-0012">Acyltransferase</keyword>
<evidence type="ECO:0000313" key="15">
    <source>
        <dbReference type="EMBL" id="NKE70342.1"/>
    </source>
</evidence>
<accession>A0A7X6DNG9</accession>
<dbReference type="InterPro" id="IPR013747">
    <property type="entry name" value="ACP_syn_III_C"/>
</dbReference>
<evidence type="ECO:0000313" key="16">
    <source>
        <dbReference type="Proteomes" id="UP000534783"/>
    </source>
</evidence>
<comment type="subcellular location">
    <subcellularLocation>
        <location evidence="12">Cytoplasm</location>
    </subcellularLocation>
</comment>